<sequence>MFTNKKSHQKKRRRDSYEYLCGNRFSNSKTYDSENSSLFTNDDDDSNEPIDEARNAITDMSLYVEPDDPTLAECCSWIKNRYFTKRKLYRLLPPLRWVPAYSIEDLKGDIISGISVAFTIVPQGLALSSLAGLPPQYGLYTSFMGCFVYSLLGSCKDMAVGPTSILSMIVLPYVLIGGPQYSILLAFFAGCIQLLAGMLNLGFIVDFISFPVITAFSLAASMSIAASQLKGFFGLHYTASRLPGIITKFFASLGDTNYCDAVLGTLCLLFLLPFQLFKDYRFPEMNWGTIPISQILNSIFQLLIIGRNAMALLFGSLIAIYYGQNVDKDGTITGNIFTLTRQITPGLPSFQWPQFSVTATNGTNVIKPFSEVYEDIGTGIFVLSLVGLMESVAVANAFKSGHSRMDATQEMIAVGLSNILGSFFGAFPATGSFSRSAVQHNSGARTPAGNIITGSLVLLALSTLSEYFENLPETVLATIIITSVIFMAHPKDCLLIWRTSPIDLLPYAVTLASSLFIGLEFGILIGIGFSIMVLLYHMARPHVFTITKESPHNYPFLYVKPDRSIFFSSIEYMQIKIFQGLNKVQHRGSHKKIVVLDGEHMFRSDSTFALGMKNMVNHLKNDDIIVIFYRLRRQVFRTIIGVSMHPTSFHNCRTEDEVYQLIKQINANRLKHSTSICLPCDTNHNNMNNLKPSFGQLMSTNCNEFGSRFHWLTQSY</sequence>
<reference evidence="7" key="2">
    <citation type="journal article" date="2021" name="World Allergy Organ. J.">
        <title>Chromosome-level assembly of Dermatophagoides farinae genome and transcriptome reveals two novel allergens Der f 37 and Der f 39.</title>
        <authorList>
            <person name="Chen J."/>
            <person name="Cai Z."/>
            <person name="Fan D."/>
            <person name="Hu J."/>
            <person name="Hou Y."/>
            <person name="He Y."/>
            <person name="Zhang Z."/>
            <person name="Zhao Z."/>
            <person name="Gao P."/>
            <person name="Hu W."/>
            <person name="Sun J."/>
            <person name="Li J."/>
            <person name="Ji K."/>
        </authorList>
    </citation>
    <scope>NUCLEOTIDE SEQUENCE</scope>
    <source>
        <strain evidence="7">JKM2019</strain>
    </source>
</reference>
<dbReference type="EMBL" id="SDOV01000004">
    <property type="protein sequence ID" value="KAH7642075.1"/>
    <property type="molecule type" value="Genomic_DNA"/>
</dbReference>
<dbReference type="InterPro" id="IPR011547">
    <property type="entry name" value="SLC26A/SulP_dom"/>
</dbReference>
<feature type="transmembrane region" description="Helical" evidence="5">
    <location>
        <begin position="137"/>
        <end position="152"/>
    </location>
</feature>
<dbReference type="Pfam" id="PF00916">
    <property type="entry name" value="Sulfate_transp"/>
    <property type="match status" value="1"/>
</dbReference>
<evidence type="ECO:0000256" key="2">
    <source>
        <dbReference type="ARBA" id="ARBA00022692"/>
    </source>
</evidence>
<feature type="transmembrane region" description="Helical" evidence="5">
    <location>
        <begin position="182"/>
        <end position="203"/>
    </location>
</feature>
<evidence type="ECO:0000256" key="5">
    <source>
        <dbReference type="SAM" id="Phobius"/>
    </source>
</evidence>
<proteinExistence type="predicted"/>
<organism evidence="7">
    <name type="scientific">Dermatophagoides farinae</name>
    <name type="common">American house dust mite</name>
    <dbReference type="NCBI Taxonomy" id="6954"/>
    <lineage>
        <taxon>Eukaryota</taxon>
        <taxon>Metazoa</taxon>
        <taxon>Ecdysozoa</taxon>
        <taxon>Arthropoda</taxon>
        <taxon>Chelicerata</taxon>
        <taxon>Arachnida</taxon>
        <taxon>Acari</taxon>
        <taxon>Acariformes</taxon>
        <taxon>Sarcoptiformes</taxon>
        <taxon>Astigmata</taxon>
        <taxon>Psoroptidia</taxon>
        <taxon>Analgoidea</taxon>
        <taxon>Pyroglyphidae</taxon>
        <taxon>Dermatophagoidinae</taxon>
        <taxon>Dermatophagoides</taxon>
    </lineage>
</organism>
<comment type="subcellular location">
    <subcellularLocation>
        <location evidence="1">Membrane</location>
        <topology evidence="1">Multi-pass membrane protein</topology>
    </subcellularLocation>
</comment>
<feature type="domain" description="SLC26A/SulP transporter" evidence="6">
    <location>
        <begin position="106"/>
        <end position="509"/>
    </location>
</feature>
<feature type="transmembrane region" description="Helical" evidence="5">
    <location>
        <begin position="110"/>
        <end position="131"/>
    </location>
</feature>
<dbReference type="Proteomes" id="UP000828236">
    <property type="component" value="Unassembled WGS sequence"/>
</dbReference>
<protein>
    <submittedName>
        <fullName evidence="7">Sodium-independent sulfate anion transporter-like protein</fullName>
    </submittedName>
</protein>
<keyword evidence="4 5" id="KW-0472">Membrane</keyword>
<dbReference type="GO" id="GO:0016020">
    <property type="term" value="C:membrane"/>
    <property type="evidence" value="ECO:0007669"/>
    <property type="project" value="UniProtKB-SubCell"/>
</dbReference>
<evidence type="ECO:0000256" key="3">
    <source>
        <dbReference type="ARBA" id="ARBA00022989"/>
    </source>
</evidence>
<dbReference type="AlphaFoldDB" id="A0A9D4NZK5"/>
<keyword evidence="3 5" id="KW-1133">Transmembrane helix</keyword>
<reference evidence="7" key="1">
    <citation type="submission" date="2020-06" db="EMBL/GenBank/DDBJ databases">
        <authorList>
            <person name="Ji K."/>
            <person name="Li J."/>
        </authorList>
    </citation>
    <scope>NUCLEOTIDE SEQUENCE</scope>
    <source>
        <strain evidence="7">JKM2019</strain>
        <tissue evidence="7">Whole body</tissue>
    </source>
</reference>
<feature type="transmembrane region" description="Helical" evidence="5">
    <location>
        <begin position="376"/>
        <end position="398"/>
    </location>
</feature>
<feature type="transmembrane region" description="Helical" evidence="5">
    <location>
        <begin position="295"/>
        <end position="322"/>
    </location>
</feature>
<feature type="transmembrane region" description="Helical" evidence="5">
    <location>
        <begin position="249"/>
        <end position="274"/>
    </location>
</feature>
<evidence type="ECO:0000256" key="4">
    <source>
        <dbReference type="ARBA" id="ARBA00023136"/>
    </source>
</evidence>
<feature type="transmembrane region" description="Helical" evidence="5">
    <location>
        <begin position="210"/>
        <end position="229"/>
    </location>
</feature>
<feature type="transmembrane region" description="Helical" evidence="5">
    <location>
        <begin position="509"/>
        <end position="536"/>
    </location>
</feature>
<feature type="transmembrane region" description="Helical" evidence="5">
    <location>
        <begin position="159"/>
        <end position="176"/>
    </location>
</feature>
<evidence type="ECO:0000256" key="1">
    <source>
        <dbReference type="ARBA" id="ARBA00004141"/>
    </source>
</evidence>
<feature type="transmembrane region" description="Helical" evidence="5">
    <location>
        <begin position="410"/>
        <end position="427"/>
    </location>
</feature>
<name>A0A9D4NZK5_DERFA</name>
<dbReference type="OrthoDB" id="288203at2759"/>
<dbReference type="PANTHER" id="PTHR11814">
    <property type="entry name" value="SULFATE TRANSPORTER"/>
    <property type="match status" value="1"/>
</dbReference>
<gene>
    <name evidence="7" type="ORF">HUG17_5120</name>
</gene>
<dbReference type="InterPro" id="IPR001902">
    <property type="entry name" value="SLC26A/SulP_fam"/>
</dbReference>
<keyword evidence="2 5" id="KW-0812">Transmembrane</keyword>
<evidence type="ECO:0000313" key="7">
    <source>
        <dbReference type="EMBL" id="KAH7642075.1"/>
    </source>
</evidence>
<comment type="caution">
    <text evidence="7">The sequence shown here is derived from an EMBL/GenBank/DDBJ whole genome shotgun (WGS) entry which is preliminary data.</text>
</comment>
<evidence type="ECO:0000259" key="6">
    <source>
        <dbReference type="Pfam" id="PF00916"/>
    </source>
</evidence>
<dbReference type="GO" id="GO:0055085">
    <property type="term" value="P:transmembrane transport"/>
    <property type="evidence" value="ECO:0007669"/>
    <property type="project" value="InterPro"/>
</dbReference>
<accession>A0A9D4NZK5</accession>